<keyword evidence="4" id="KW-0067">ATP-binding</keyword>
<evidence type="ECO:0000256" key="1">
    <source>
        <dbReference type="ARBA" id="ARBA00009919"/>
    </source>
</evidence>
<dbReference type="InterPro" id="IPR045886">
    <property type="entry name" value="ThiF/MoeB/HesA"/>
</dbReference>
<dbReference type="GO" id="GO:0005524">
    <property type="term" value="F:ATP binding"/>
    <property type="evidence" value="ECO:0007669"/>
    <property type="project" value="UniProtKB-KW"/>
</dbReference>
<accession>A0A106BRG5</accession>
<dbReference type="AlphaFoldDB" id="A0A106BRG5"/>
<dbReference type="PANTHER" id="PTHR10953:SF102">
    <property type="entry name" value="ADENYLYLTRANSFERASE AND SULFURTRANSFERASE MOCS3"/>
    <property type="match status" value="1"/>
</dbReference>
<keyword evidence="14" id="KW-0548">Nucleotidyltransferase</keyword>
<evidence type="ECO:0000256" key="10">
    <source>
        <dbReference type="ARBA" id="ARBA00075110"/>
    </source>
</evidence>
<dbReference type="InterPro" id="IPR000594">
    <property type="entry name" value="ThiF_NAD_FAD-bd"/>
</dbReference>
<dbReference type="Proteomes" id="UP000064243">
    <property type="component" value="Unassembled WGS sequence"/>
</dbReference>
<dbReference type="GO" id="GO:0061605">
    <property type="term" value="F:molybdopterin-synthase adenylyltransferase activity"/>
    <property type="evidence" value="ECO:0007669"/>
    <property type="project" value="UniProtKB-EC"/>
</dbReference>
<dbReference type="GO" id="GO:0008641">
    <property type="term" value="F:ubiquitin-like modifier activating enzyme activity"/>
    <property type="evidence" value="ECO:0007669"/>
    <property type="project" value="InterPro"/>
</dbReference>
<sequence>MELTDDLLLRYSRHILLPEIGVVGQARICDAAVLIVGAGGLGCPVALYLGAAGVGRLVLADGDTVDLTNLQRQIGHATAAIGENKAASLARSVRAINPEIDVQPIGQALANTALHVAVAAVDLVVDASDNFATRHAVNRACVALGKPLVSGAAIGFSGQLAVFDSRLGSSPCYHCLFPDHADEPELRCAEAGVFSPLVGVIGAMQALEALKCLAQAGAPLIGRLLLWDGLQADARVMKVPRDPACPVCGPATVQAG</sequence>
<comment type="caution">
    <text evidence="14">The sequence shown here is derived from an EMBL/GenBank/DDBJ whole genome shotgun (WGS) entry which is preliminary data.</text>
</comment>
<gene>
    <name evidence="14" type="ORF">ABW22_04045</name>
</gene>
<comment type="catalytic activity">
    <reaction evidence="5">
        <text>[molybdopterin-synthase sulfur-carrier protein]-C-terminal Gly-Gly + ATP + H(+) = [molybdopterin-synthase sulfur-carrier protein]-C-terminal Gly-Gly-AMP + diphosphate</text>
        <dbReference type="Rhea" id="RHEA:43616"/>
        <dbReference type="Rhea" id="RHEA-COMP:12159"/>
        <dbReference type="Rhea" id="RHEA-COMP:12202"/>
        <dbReference type="ChEBI" id="CHEBI:15378"/>
        <dbReference type="ChEBI" id="CHEBI:30616"/>
        <dbReference type="ChEBI" id="CHEBI:33019"/>
        <dbReference type="ChEBI" id="CHEBI:90618"/>
        <dbReference type="ChEBI" id="CHEBI:90778"/>
        <dbReference type="EC" id="2.7.7.80"/>
    </reaction>
</comment>
<comment type="subunit">
    <text evidence="7">Homodimer. Forms a stable heterotetrameric complex of 2 MoeB and 2 MoaD during adenylation of MoaD.</text>
</comment>
<dbReference type="InterPro" id="IPR035985">
    <property type="entry name" value="Ubiquitin-activating_enz"/>
</dbReference>
<proteinExistence type="inferred from homology"/>
<keyword evidence="3" id="KW-0547">Nucleotide-binding</keyword>
<keyword evidence="15" id="KW-1185">Reference proteome</keyword>
<dbReference type="Gene3D" id="3.40.50.720">
    <property type="entry name" value="NAD(P)-binding Rossmann-like Domain"/>
    <property type="match status" value="1"/>
</dbReference>
<evidence type="ECO:0000313" key="15">
    <source>
        <dbReference type="Proteomes" id="UP000064243"/>
    </source>
</evidence>
<evidence type="ECO:0000256" key="3">
    <source>
        <dbReference type="ARBA" id="ARBA00022741"/>
    </source>
</evidence>
<dbReference type="CDD" id="cd00757">
    <property type="entry name" value="ThiF_MoeB_HesA_family"/>
    <property type="match status" value="1"/>
</dbReference>
<evidence type="ECO:0000256" key="6">
    <source>
        <dbReference type="ARBA" id="ARBA00055169"/>
    </source>
</evidence>
<dbReference type="SUPFAM" id="SSF69572">
    <property type="entry name" value="Activating enzymes of the ubiquitin-like proteins"/>
    <property type="match status" value="1"/>
</dbReference>
<dbReference type="NCBIfam" id="NF004281">
    <property type="entry name" value="PRK05690.1"/>
    <property type="match status" value="1"/>
</dbReference>
<comment type="function">
    <text evidence="6">Catalyzes the adenylation by ATP of the carboxyl group of the C-terminal glycine of sulfur carrier protein MoaD.</text>
</comment>
<dbReference type="GO" id="GO:0004792">
    <property type="term" value="F:thiosulfate-cyanide sulfurtransferase activity"/>
    <property type="evidence" value="ECO:0007669"/>
    <property type="project" value="TreeGrafter"/>
</dbReference>
<dbReference type="EMBL" id="LDUG01000016">
    <property type="protein sequence ID" value="KVW97284.1"/>
    <property type="molecule type" value="Genomic_DNA"/>
</dbReference>
<evidence type="ECO:0000256" key="4">
    <source>
        <dbReference type="ARBA" id="ARBA00022840"/>
    </source>
</evidence>
<dbReference type="GO" id="GO:0008146">
    <property type="term" value="F:sulfotransferase activity"/>
    <property type="evidence" value="ECO:0007669"/>
    <property type="project" value="TreeGrafter"/>
</dbReference>
<dbReference type="OrthoDB" id="9804286at2"/>
<evidence type="ECO:0000256" key="5">
    <source>
        <dbReference type="ARBA" id="ARBA00052218"/>
    </source>
</evidence>
<dbReference type="Pfam" id="PF00899">
    <property type="entry name" value="ThiF"/>
    <property type="match status" value="1"/>
</dbReference>
<organism evidence="14 15">
    <name type="scientific">Thiobacillus denitrificans</name>
    <dbReference type="NCBI Taxonomy" id="36861"/>
    <lineage>
        <taxon>Bacteria</taxon>
        <taxon>Pseudomonadati</taxon>
        <taxon>Pseudomonadota</taxon>
        <taxon>Betaproteobacteria</taxon>
        <taxon>Nitrosomonadales</taxon>
        <taxon>Thiobacillaceae</taxon>
        <taxon>Thiobacillus</taxon>
    </lineage>
</organism>
<evidence type="ECO:0000313" key="14">
    <source>
        <dbReference type="EMBL" id="KVW97284.1"/>
    </source>
</evidence>
<evidence type="ECO:0000256" key="2">
    <source>
        <dbReference type="ARBA" id="ARBA00022679"/>
    </source>
</evidence>
<dbReference type="RefSeq" id="WP_059752186.1">
    <property type="nucleotide sequence ID" value="NZ_LDUG01000016.1"/>
</dbReference>
<comment type="similarity">
    <text evidence="1">Belongs to the HesA/MoeB/ThiF family.</text>
</comment>
<feature type="domain" description="THIF-type NAD/FAD binding fold" evidence="13">
    <location>
        <begin position="11"/>
        <end position="247"/>
    </location>
</feature>
<dbReference type="PANTHER" id="PTHR10953">
    <property type="entry name" value="UBIQUITIN-ACTIVATING ENZYME E1"/>
    <property type="match status" value="1"/>
</dbReference>
<protein>
    <recommendedName>
        <fullName evidence="9">Molybdopterin-synthase adenylyltransferase</fullName>
        <ecNumber evidence="8">2.7.7.80</ecNumber>
    </recommendedName>
    <alternativeName>
        <fullName evidence="12">MoaD protein adenylase</fullName>
    </alternativeName>
    <alternativeName>
        <fullName evidence="10">Molybdopterin-converting factor subunit 1 adenylase</fullName>
    </alternativeName>
    <alternativeName>
        <fullName evidence="11">Sulfur carrier protein MoaD adenylyltransferase</fullName>
    </alternativeName>
</protein>
<evidence type="ECO:0000256" key="7">
    <source>
        <dbReference type="ARBA" id="ARBA00063809"/>
    </source>
</evidence>
<keyword evidence="2 14" id="KW-0808">Transferase</keyword>
<evidence type="ECO:0000256" key="9">
    <source>
        <dbReference type="ARBA" id="ARBA00073635"/>
    </source>
</evidence>
<dbReference type="GO" id="GO:0005829">
    <property type="term" value="C:cytosol"/>
    <property type="evidence" value="ECO:0007669"/>
    <property type="project" value="TreeGrafter"/>
</dbReference>
<reference evidence="14 15" key="1">
    <citation type="journal article" date="2015" name="Appl. Environ. Microbiol.">
        <title>Aerobic and Anaerobic Thiosulfate Oxidation by a Cold-Adapted, Subglacial Chemoautotroph.</title>
        <authorList>
            <person name="Harrold Z.R."/>
            <person name="Skidmore M.L."/>
            <person name="Hamilton T.L."/>
            <person name="Desch L."/>
            <person name="Amada K."/>
            <person name="van Gelder W."/>
            <person name="Glover K."/>
            <person name="Roden E.E."/>
            <person name="Boyd E.S."/>
        </authorList>
    </citation>
    <scope>NUCLEOTIDE SEQUENCE [LARGE SCALE GENOMIC DNA]</scope>
    <source>
        <strain evidence="14 15">RG</strain>
    </source>
</reference>
<dbReference type="PATRIC" id="fig|36861.3.peg.260"/>
<dbReference type="FunFam" id="3.40.50.720:FF:000033">
    <property type="entry name" value="Adenylyltransferase and sulfurtransferase MOCS3"/>
    <property type="match status" value="1"/>
</dbReference>
<evidence type="ECO:0000259" key="13">
    <source>
        <dbReference type="Pfam" id="PF00899"/>
    </source>
</evidence>
<evidence type="ECO:0000256" key="12">
    <source>
        <dbReference type="ARBA" id="ARBA00078531"/>
    </source>
</evidence>
<evidence type="ECO:0000256" key="11">
    <source>
        <dbReference type="ARBA" id="ARBA00075328"/>
    </source>
</evidence>
<dbReference type="EC" id="2.7.7.80" evidence="8"/>
<name>A0A106BRG5_THIDE</name>
<dbReference type="STRING" id="1123392.GCA_000376425_02017"/>
<evidence type="ECO:0000256" key="8">
    <source>
        <dbReference type="ARBA" id="ARBA00066884"/>
    </source>
</evidence>